<keyword evidence="3" id="KW-0804">Transcription</keyword>
<dbReference type="InterPro" id="IPR023772">
    <property type="entry name" value="DNA-bd_HTH_TetR-type_CS"/>
</dbReference>
<sequence>MQVSRRQGRPPVIEKAYDRILDEAAMLFGQKGFDASSINEVATSIGISKAAIFHYFPAKQDIYDAIIVRTLKGLKEAVSEAIEQEEAGCARLECFMVAHGAYFEEHFWSFVTMLIGYGGMGTSGLKQEALSLRDDYEALLRSIIAEGIERGQLKPVDTADTGRAILSMLNWMARWFTPGGSRTAAEIAQSYYTIIVGGLELPTKD</sequence>
<feature type="domain" description="HTH tetR-type" evidence="5">
    <location>
        <begin position="14"/>
        <end position="74"/>
    </location>
</feature>
<dbReference type="PROSITE" id="PS01081">
    <property type="entry name" value="HTH_TETR_1"/>
    <property type="match status" value="1"/>
</dbReference>
<dbReference type="GO" id="GO:0003700">
    <property type="term" value="F:DNA-binding transcription factor activity"/>
    <property type="evidence" value="ECO:0007669"/>
    <property type="project" value="TreeGrafter"/>
</dbReference>
<dbReference type="PROSITE" id="PS50977">
    <property type="entry name" value="HTH_TETR_2"/>
    <property type="match status" value="1"/>
</dbReference>
<comment type="caution">
    <text evidence="6">The sequence shown here is derived from an EMBL/GenBank/DDBJ whole genome shotgun (WGS) entry which is preliminary data.</text>
</comment>
<dbReference type="Gene3D" id="1.10.10.60">
    <property type="entry name" value="Homeodomain-like"/>
    <property type="match status" value="1"/>
</dbReference>
<evidence type="ECO:0000256" key="4">
    <source>
        <dbReference type="PROSITE-ProRule" id="PRU00335"/>
    </source>
</evidence>
<evidence type="ECO:0000313" key="6">
    <source>
        <dbReference type="EMBL" id="CVI63372.1"/>
    </source>
</evidence>
<evidence type="ECO:0000313" key="7">
    <source>
        <dbReference type="Proteomes" id="UP000192140"/>
    </source>
</evidence>
<dbReference type="SUPFAM" id="SSF46689">
    <property type="entry name" value="Homeodomain-like"/>
    <property type="match status" value="1"/>
</dbReference>
<gene>
    <name evidence="6" type="ORF">AGR7A_pAt20205</name>
</gene>
<accession>A0A1S7U9C3</accession>
<dbReference type="GO" id="GO:0000976">
    <property type="term" value="F:transcription cis-regulatory region binding"/>
    <property type="evidence" value="ECO:0007669"/>
    <property type="project" value="TreeGrafter"/>
</dbReference>
<evidence type="ECO:0000259" key="5">
    <source>
        <dbReference type="PROSITE" id="PS50977"/>
    </source>
</evidence>
<dbReference type="PANTHER" id="PTHR30055">
    <property type="entry name" value="HTH-TYPE TRANSCRIPTIONAL REGULATOR RUTR"/>
    <property type="match status" value="1"/>
</dbReference>
<keyword evidence="7" id="KW-1185">Reference proteome</keyword>
<name>A0A1S7U9C3_9HYPH</name>
<dbReference type="InterPro" id="IPR001647">
    <property type="entry name" value="HTH_TetR"/>
</dbReference>
<evidence type="ECO:0000256" key="2">
    <source>
        <dbReference type="ARBA" id="ARBA00023125"/>
    </source>
</evidence>
<evidence type="ECO:0000256" key="3">
    <source>
        <dbReference type="ARBA" id="ARBA00023163"/>
    </source>
</evidence>
<dbReference type="PANTHER" id="PTHR30055:SF240">
    <property type="entry name" value="HTH-TYPE TRANSCRIPTIONAL REGULATOR ACRR"/>
    <property type="match status" value="1"/>
</dbReference>
<dbReference type="Proteomes" id="UP000192140">
    <property type="component" value="Unassembled WGS sequence"/>
</dbReference>
<organism evidence="6 7">
    <name type="scientific">Agrobacterium deltaense NCPPB 1641</name>
    <dbReference type="NCBI Taxonomy" id="1183425"/>
    <lineage>
        <taxon>Bacteria</taxon>
        <taxon>Pseudomonadati</taxon>
        <taxon>Pseudomonadota</taxon>
        <taxon>Alphaproteobacteria</taxon>
        <taxon>Hyphomicrobiales</taxon>
        <taxon>Rhizobiaceae</taxon>
        <taxon>Rhizobium/Agrobacterium group</taxon>
        <taxon>Agrobacterium</taxon>
    </lineage>
</organism>
<dbReference type="SUPFAM" id="SSF48498">
    <property type="entry name" value="Tetracyclin repressor-like, C-terminal domain"/>
    <property type="match status" value="1"/>
</dbReference>
<dbReference type="Pfam" id="PF00440">
    <property type="entry name" value="TetR_N"/>
    <property type="match status" value="1"/>
</dbReference>
<dbReference type="InterPro" id="IPR009057">
    <property type="entry name" value="Homeodomain-like_sf"/>
</dbReference>
<dbReference type="Pfam" id="PF17932">
    <property type="entry name" value="TetR_C_24"/>
    <property type="match status" value="1"/>
</dbReference>
<protein>
    <submittedName>
        <fullName evidence="6">Transcriptional regulator, TetR-family</fullName>
    </submittedName>
</protein>
<dbReference type="Gene3D" id="1.10.357.10">
    <property type="entry name" value="Tetracycline Repressor, domain 2"/>
    <property type="match status" value="1"/>
</dbReference>
<dbReference type="AlphaFoldDB" id="A0A1S7U9C3"/>
<keyword evidence="1" id="KW-0805">Transcription regulation</keyword>
<feature type="DNA-binding region" description="H-T-H motif" evidence="4">
    <location>
        <begin position="37"/>
        <end position="56"/>
    </location>
</feature>
<evidence type="ECO:0000256" key="1">
    <source>
        <dbReference type="ARBA" id="ARBA00023015"/>
    </source>
</evidence>
<dbReference type="InterPro" id="IPR041490">
    <property type="entry name" value="KstR2_TetR_C"/>
</dbReference>
<reference evidence="6" key="1">
    <citation type="submission" date="2016-01" db="EMBL/GenBank/DDBJ databases">
        <authorList>
            <person name="Regsiter A."/>
            <person name="william w."/>
        </authorList>
    </citation>
    <scope>NUCLEOTIDE SEQUENCE</scope>
    <source>
        <strain evidence="6">NCPPB 1641</strain>
    </source>
</reference>
<dbReference type="RefSeq" id="WP_080855151.1">
    <property type="nucleotide sequence ID" value="NZ_LT009777.1"/>
</dbReference>
<dbReference type="EMBL" id="FCNP01000049">
    <property type="protein sequence ID" value="CVI63372.1"/>
    <property type="molecule type" value="Genomic_DNA"/>
</dbReference>
<proteinExistence type="predicted"/>
<dbReference type="InterPro" id="IPR050109">
    <property type="entry name" value="HTH-type_TetR-like_transc_reg"/>
</dbReference>
<dbReference type="PRINTS" id="PR00455">
    <property type="entry name" value="HTHTETR"/>
</dbReference>
<keyword evidence="2 4" id="KW-0238">DNA-binding</keyword>
<dbReference type="InterPro" id="IPR036271">
    <property type="entry name" value="Tet_transcr_reg_TetR-rel_C_sf"/>
</dbReference>